<name>A0ABS3CXS9_9ALTE</name>
<accession>A0ABS3CXS9</accession>
<feature type="non-terminal residue" evidence="1">
    <location>
        <position position="1"/>
    </location>
</feature>
<proteinExistence type="predicted"/>
<evidence type="ECO:0000313" key="1">
    <source>
        <dbReference type="EMBL" id="MBN7821929.1"/>
    </source>
</evidence>
<keyword evidence="2" id="KW-1185">Reference proteome</keyword>
<evidence type="ECO:0000313" key="2">
    <source>
        <dbReference type="Proteomes" id="UP000663992"/>
    </source>
</evidence>
<dbReference type="EMBL" id="JAFKCS010000026">
    <property type="protein sequence ID" value="MBN7821929.1"/>
    <property type="molecule type" value="Genomic_DNA"/>
</dbReference>
<protein>
    <submittedName>
        <fullName evidence="1">Uncharacterized protein</fullName>
    </submittedName>
</protein>
<organism evidence="1 2">
    <name type="scientific">Bowmanella yangjiangensis</name>
    <dbReference type="NCBI Taxonomy" id="2811230"/>
    <lineage>
        <taxon>Bacteria</taxon>
        <taxon>Pseudomonadati</taxon>
        <taxon>Pseudomonadota</taxon>
        <taxon>Gammaproteobacteria</taxon>
        <taxon>Alteromonadales</taxon>
        <taxon>Alteromonadaceae</taxon>
        <taxon>Bowmanella</taxon>
    </lineage>
</organism>
<dbReference type="RefSeq" id="WP_206595885.1">
    <property type="nucleotide sequence ID" value="NZ_JAFKCS010000026.1"/>
</dbReference>
<gene>
    <name evidence="1" type="ORF">J0A65_18830</name>
</gene>
<reference evidence="1 2" key="1">
    <citation type="submission" date="2021-03" db="EMBL/GenBank/DDBJ databases">
        <title>novel species isolated from a fishpond in China.</title>
        <authorList>
            <person name="Lu H."/>
            <person name="Cai Z."/>
        </authorList>
    </citation>
    <scope>NUCLEOTIDE SEQUENCE [LARGE SCALE GENOMIC DNA]</scope>
    <source>
        <strain evidence="1 2">Y57</strain>
    </source>
</reference>
<sequence length="76" mass="8674">SNFLFFRCLPFPESFCLPGLPGYPVEVVRILEISAKPSTGFCKKLFVRADIEQNLRKPLVLTGFPSCVSFSWRYVN</sequence>
<comment type="caution">
    <text evidence="1">The sequence shown here is derived from an EMBL/GenBank/DDBJ whole genome shotgun (WGS) entry which is preliminary data.</text>
</comment>
<dbReference type="Proteomes" id="UP000663992">
    <property type="component" value="Unassembled WGS sequence"/>
</dbReference>